<reference evidence="2" key="1">
    <citation type="submission" date="2020-03" db="EMBL/GenBank/DDBJ databases">
        <authorList>
            <person name="Weist P."/>
        </authorList>
    </citation>
    <scope>NUCLEOTIDE SEQUENCE</scope>
</reference>
<proteinExistence type="predicted"/>
<sequence length="120" mass="12931">MKPSQTASTPTPLSHSPSPPPSVSSFWISLFRDQIRKRPDLPQPDGLTLLCQPCRPPPSTGTKFGCFRVLSPCCPNLNYHGTPQGRILTSAASGPPAPLLESISSSSRLFFTVLLTPPDF</sequence>
<evidence type="ECO:0000256" key="1">
    <source>
        <dbReference type="SAM" id="MobiDB-lite"/>
    </source>
</evidence>
<accession>A0A9N7Y8U1</accession>
<organism evidence="2 3">
    <name type="scientific">Pleuronectes platessa</name>
    <name type="common">European plaice</name>
    <dbReference type="NCBI Taxonomy" id="8262"/>
    <lineage>
        <taxon>Eukaryota</taxon>
        <taxon>Metazoa</taxon>
        <taxon>Chordata</taxon>
        <taxon>Craniata</taxon>
        <taxon>Vertebrata</taxon>
        <taxon>Euteleostomi</taxon>
        <taxon>Actinopterygii</taxon>
        <taxon>Neopterygii</taxon>
        <taxon>Teleostei</taxon>
        <taxon>Neoteleostei</taxon>
        <taxon>Acanthomorphata</taxon>
        <taxon>Carangaria</taxon>
        <taxon>Pleuronectiformes</taxon>
        <taxon>Pleuronectoidei</taxon>
        <taxon>Pleuronectidae</taxon>
        <taxon>Pleuronectes</taxon>
    </lineage>
</organism>
<keyword evidence="3" id="KW-1185">Reference proteome</keyword>
<comment type="caution">
    <text evidence="2">The sequence shown here is derived from an EMBL/GenBank/DDBJ whole genome shotgun (WGS) entry which is preliminary data.</text>
</comment>
<feature type="region of interest" description="Disordered" evidence="1">
    <location>
        <begin position="1"/>
        <end position="22"/>
    </location>
</feature>
<dbReference type="EMBL" id="CADEAL010000239">
    <property type="protein sequence ID" value="CAB1417032.1"/>
    <property type="molecule type" value="Genomic_DNA"/>
</dbReference>
<protein>
    <submittedName>
        <fullName evidence="2">Uncharacterized protein</fullName>
    </submittedName>
</protein>
<dbReference type="AlphaFoldDB" id="A0A9N7Y8U1"/>
<name>A0A9N7Y8U1_PLEPL</name>
<evidence type="ECO:0000313" key="3">
    <source>
        <dbReference type="Proteomes" id="UP001153269"/>
    </source>
</evidence>
<evidence type="ECO:0000313" key="2">
    <source>
        <dbReference type="EMBL" id="CAB1417032.1"/>
    </source>
</evidence>
<gene>
    <name evidence="2" type="ORF">PLEPLA_LOCUS4833</name>
</gene>
<dbReference type="Proteomes" id="UP001153269">
    <property type="component" value="Unassembled WGS sequence"/>
</dbReference>